<evidence type="ECO:0000313" key="2">
    <source>
        <dbReference type="Proteomes" id="UP000662939"/>
    </source>
</evidence>
<sequence length="177" mass="18989">MTRIYLPGTLASLRELEAGTLLREADADALPMAAIAHAVTPQLRQFVGEGTNEEDLEFVAFTRASVGALDLLSRQANQRRLRVVVAADVPGEAIAVLAESEGDSRVRVSGEIPARKVAAIHVDSADASEDVAAAAAAWPQAMEGDEEATAIVEALEAHHLEWYHPAELAEILKRFEN</sequence>
<dbReference type="RefSeq" id="WP_213170718.1">
    <property type="nucleotide sequence ID" value="NZ_CP070496.1"/>
</dbReference>
<keyword evidence="2" id="KW-1185">Reference proteome</keyword>
<dbReference type="InterPro" id="IPR054206">
    <property type="entry name" value="DUF6912"/>
</dbReference>
<name>A0A895XFU2_9ACTN</name>
<organism evidence="1 2">
    <name type="scientific">Natronoglycomyces albus</name>
    <dbReference type="NCBI Taxonomy" id="2811108"/>
    <lineage>
        <taxon>Bacteria</taxon>
        <taxon>Bacillati</taxon>
        <taxon>Actinomycetota</taxon>
        <taxon>Actinomycetes</taxon>
        <taxon>Glycomycetales</taxon>
        <taxon>Glycomycetaceae</taxon>
        <taxon>Natronoglycomyces</taxon>
    </lineage>
</organism>
<dbReference type="AlphaFoldDB" id="A0A895XFU2"/>
<gene>
    <name evidence="1" type="ORF">JQS30_13220</name>
</gene>
<accession>A0A895XFU2</accession>
<reference evidence="1" key="1">
    <citation type="submission" date="2021-02" db="EMBL/GenBank/DDBJ databases">
        <title>Natronoglycomyces albus gen. nov., sp. nov, a haloalkaliphilic actinobacterium from a soda solonchak soil.</title>
        <authorList>
            <person name="Sorokin D.Y."/>
            <person name="Khijniak T.V."/>
            <person name="Zakharycheva A.P."/>
            <person name="Boueva O.V."/>
            <person name="Ariskina E.V."/>
            <person name="Hahnke R.L."/>
            <person name="Bunk B."/>
            <person name="Sproer C."/>
            <person name="Schumann P."/>
            <person name="Evtushenko L.I."/>
            <person name="Kublanov I.V."/>
        </authorList>
    </citation>
    <scope>NUCLEOTIDE SEQUENCE</scope>
    <source>
        <strain evidence="1">DSM 106290</strain>
    </source>
</reference>
<dbReference type="Proteomes" id="UP000662939">
    <property type="component" value="Chromosome"/>
</dbReference>
<evidence type="ECO:0000313" key="1">
    <source>
        <dbReference type="EMBL" id="QSB04721.1"/>
    </source>
</evidence>
<protein>
    <submittedName>
        <fullName evidence="1">Uncharacterized protein</fullName>
    </submittedName>
</protein>
<dbReference type="Pfam" id="PF21853">
    <property type="entry name" value="DUF6912"/>
    <property type="match status" value="1"/>
</dbReference>
<dbReference type="KEGG" id="nav:JQS30_13220"/>
<proteinExistence type="predicted"/>
<dbReference type="EMBL" id="CP070496">
    <property type="protein sequence ID" value="QSB04721.1"/>
    <property type="molecule type" value="Genomic_DNA"/>
</dbReference>